<feature type="chain" id="PRO_5009581336" evidence="1">
    <location>
        <begin position="25"/>
        <end position="116"/>
    </location>
</feature>
<comment type="caution">
    <text evidence="2">The sequence shown here is derived from an EMBL/GenBank/DDBJ whole genome shotgun (WGS) entry which is preliminary data.</text>
</comment>
<evidence type="ECO:0000313" key="2">
    <source>
        <dbReference type="EMBL" id="OGY37236.1"/>
    </source>
</evidence>
<reference evidence="2 3" key="1">
    <citation type="journal article" date="2016" name="Nat. Commun.">
        <title>Thousands of microbial genomes shed light on interconnected biogeochemical processes in an aquifer system.</title>
        <authorList>
            <person name="Anantharaman K."/>
            <person name="Brown C.T."/>
            <person name="Hug L.A."/>
            <person name="Sharon I."/>
            <person name="Castelle C.J."/>
            <person name="Probst A.J."/>
            <person name="Thomas B.C."/>
            <person name="Singh A."/>
            <person name="Wilkins M.J."/>
            <person name="Karaoz U."/>
            <person name="Brodie E.L."/>
            <person name="Williams K.H."/>
            <person name="Hubbard S.S."/>
            <person name="Banfield J.F."/>
        </authorList>
    </citation>
    <scope>NUCLEOTIDE SEQUENCE [LARGE SCALE GENOMIC DNA]</scope>
</reference>
<accession>A0A1G1XBM1</accession>
<sequence length="116" mass="12930">MWKFGLMFAVLCALIVSTAEPANAQYFGRYGAGFIPSPSPYYGGYYGGYYAPAPVYYAPPMMYGGNFGLNVVGPRGAMISLNVPVYRQPQPYYYGGYSYGTIYGYRGGHHHHHHHH</sequence>
<protein>
    <submittedName>
        <fullName evidence="2">Uncharacterized protein</fullName>
    </submittedName>
</protein>
<evidence type="ECO:0000313" key="3">
    <source>
        <dbReference type="Proteomes" id="UP000177941"/>
    </source>
</evidence>
<dbReference type="AlphaFoldDB" id="A0A1G1XBM1"/>
<organism evidence="2 3">
    <name type="scientific">Candidatus Andersenbacteria bacterium RIFCSPHIGHO2_12_FULL_45_11b</name>
    <dbReference type="NCBI Taxonomy" id="1797282"/>
    <lineage>
        <taxon>Bacteria</taxon>
        <taxon>Candidatus Anderseniibacteriota</taxon>
    </lineage>
</organism>
<dbReference type="Proteomes" id="UP000177941">
    <property type="component" value="Unassembled WGS sequence"/>
</dbReference>
<gene>
    <name evidence="2" type="ORF">A3E36_01410</name>
</gene>
<feature type="signal peptide" evidence="1">
    <location>
        <begin position="1"/>
        <end position="24"/>
    </location>
</feature>
<name>A0A1G1XBM1_9BACT</name>
<keyword evidence="1" id="KW-0732">Signal</keyword>
<proteinExistence type="predicted"/>
<evidence type="ECO:0000256" key="1">
    <source>
        <dbReference type="SAM" id="SignalP"/>
    </source>
</evidence>
<dbReference type="EMBL" id="MHHS01000016">
    <property type="protein sequence ID" value="OGY37236.1"/>
    <property type="molecule type" value="Genomic_DNA"/>
</dbReference>